<dbReference type="PANTHER" id="PTHR46880:SF9">
    <property type="entry name" value="ZINC FINGER PROTEIN 862"/>
    <property type="match status" value="1"/>
</dbReference>
<keyword evidence="2" id="KW-1185">Reference proteome</keyword>
<protein>
    <recommendedName>
        <fullName evidence="3">DUF4371 domain-containing protein</fullName>
    </recommendedName>
</protein>
<dbReference type="AlphaFoldDB" id="A0A8W8NVE4"/>
<evidence type="ECO:0000313" key="1">
    <source>
        <dbReference type="EnsemblMetazoa" id="G8505.1:cds"/>
    </source>
</evidence>
<proteinExistence type="predicted"/>
<evidence type="ECO:0008006" key="3">
    <source>
        <dbReference type="Google" id="ProtNLM"/>
    </source>
</evidence>
<dbReference type="EnsemblMetazoa" id="G8505.1">
    <property type="protein sequence ID" value="G8505.1:cds"/>
    <property type="gene ID" value="G8505"/>
</dbReference>
<organism evidence="1 2">
    <name type="scientific">Magallana gigas</name>
    <name type="common">Pacific oyster</name>
    <name type="synonym">Crassostrea gigas</name>
    <dbReference type="NCBI Taxonomy" id="29159"/>
    <lineage>
        <taxon>Eukaryota</taxon>
        <taxon>Metazoa</taxon>
        <taxon>Spiralia</taxon>
        <taxon>Lophotrochozoa</taxon>
        <taxon>Mollusca</taxon>
        <taxon>Bivalvia</taxon>
        <taxon>Autobranchia</taxon>
        <taxon>Pteriomorphia</taxon>
        <taxon>Ostreida</taxon>
        <taxon>Ostreoidea</taxon>
        <taxon>Ostreidae</taxon>
        <taxon>Magallana</taxon>
    </lineage>
</organism>
<evidence type="ECO:0000313" key="2">
    <source>
        <dbReference type="Proteomes" id="UP000005408"/>
    </source>
</evidence>
<dbReference type="PANTHER" id="PTHR46880">
    <property type="entry name" value="RAS-ASSOCIATING DOMAIN-CONTAINING PROTEIN"/>
    <property type="match status" value="1"/>
</dbReference>
<sequence>MFVHSIASVTRTQVCEKLRKANFFSLTCDGATDFTGEELENVYVRICNNGKVEDFFLCIGSPSSTSAKYIHSHIGEMFENFDLSQRAINAFVKGYCAIRQQLEHSSHKNAKTEGLAKLMRDGQVIAFILTLKELIGHLMKLSLYLQKSEISLADAFTRVAATKTFLTNMATRDVQSVKDIVTFGTYQGRKLNFLGQKPNPRPQKLSDNVISALNSRFPQTPVVQATALAAFNNWPNKGEDSIAEFGVKEMEYLATHFKHFLSVESGDILNEWELLKVLIYERFGDALEIYSAEAVRIWIREFLPSD</sequence>
<accession>A0A8W8NVE4</accession>
<name>A0A8W8NVE4_MAGGI</name>
<reference evidence="1" key="1">
    <citation type="submission" date="2022-08" db="UniProtKB">
        <authorList>
            <consortium name="EnsemblMetazoa"/>
        </authorList>
    </citation>
    <scope>IDENTIFICATION</scope>
    <source>
        <strain evidence="1">05x7-T-G4-1.051#20</strain>
    </source>
</reference>
<dbReference type="Proteomes" id="UP000005408">
    <property type="component" value="Unassembled WGS sequence"/>
</dbReference>